<evidence type="ECO:0000256" key="1">
    <source>
        <dbReference type="ARBA" id="ARBA00022734"/>
    </source>
</evidence>
<dbReference type="InterPro" id="IPR013320">
    <property type="entry name" value="ConA-like_dom_sf"/>
</dbReference>
<comment type="caution">
    <text evidence="4">The sequence shown here is derived from an EMBL/GenBank/DDBJ whole genome shotgun (WGS) entry which is preliminary data.</text>
</comment>
<dbReference type="Pfam" id="PF00337">
    <property type="entry name" value="Gal-bind_lectin"/>
    <property type="match status" value="2"/>
</dbReference>
<keyword evidence="5" id="KW-1185">Reference proteome</keyword>
<dbReference type="PANTHER" id="PTHR11346">
    <property type="entry name" value="GALECTIN"/>
    <property type="match status" value="1"/>
</dbReference>
<evidence type="ECO:0000259" key="3">
    <source>
        <dbReference type="PROSITE" id="PS51304"/>
    </source>
</evidence>
<gene>
    <name evidence="4" type="ORF">RDWZM_007242</name>
</gene>
<dbReference type="PROSITE" id="PS51304">
    <property type="entry name" value="GALECTIN"/>
    <property type="match status" value="2"/>
</dbReference>
<protein>
    <recommendedName>
        <fullName evidence="2">Galectin</fullName>
    </recommendedName>
</protein>
<organism evidence="4 5">
    <name type="scientific">Blomia tropicalis</name>
    <name type="common">Mite</name>
    <dbReference type="NCBI Taxonomy" id="40697"/>
    <lineage>
        <taxon>Eukaryota</taxon>
        <taxon>Metazoa</taxon>
        <taxon>Ecdysozoa</taxon>
        <taxon>Arthropoda</taxon>
        <taxon>Chelicerata</taxon>
        <taxon>Arachnida</taxon>
        <taxon>Acari</taxon>
        <taxon>Acariformes</taxon>
        <taxon>Sarcoptiformes</taxon>
        <taxon>Astigmata</taxon>
        <taxon>Glycyphagoidea</taxon>
        <taxon>Echimyopodidae</taxon>
        <taxon>Blomia</taxon>
    </lineage>
</organism>
<dbReference type="CDD" id="cd00070">
    <property type="entry name" value="GLECT"/>
    <property type="match status" value="2"/>
</dbReference>
<keyword evidence="1 2" id="KW-0430">Lectin</keyword>
<accession>A0A9Q0M931</accession>
<feature type="domain" description="Galectin" evidence="3">
    <location>
        <begin position="197"/>
        <end position="331"/>
    </location>
</feature>
<dbReference type="SUPFAM" id="SSF49899">
    <property type="entry name" value="Concanavalin A-like lectins/glucanases"/>
    <property type="match status" value="2"/>
</dbReference>
<proteinExistence type="predicted"/>
<dbReference type="InterPro" id="IPR001079">
    <property type="entry name" value="Galectin_CRD"/>
</dbReference>
<evidence type="ECO:0000313" key="4">
    <source>
        <dbReference type="EMBL" id="KAJ6221430.1"/>
    </source>
</evidence>
<dbReference type="SMART" id="SM00908">
    <property type="entry name" value="Gal-bind_lectin"/>
    <property type="match status" value="2"/>
</dbReference>
<dbReference type="OrthoDB" id="6251307at2759"/>
<sequence>MSSFIPKTLTSLFDSSSSRQNYKTRYLSLNEGLQLDTKIVIDGHVFPAASKFEISLICGSVVSDELIKNGNIALHFSVTPSGGYAVLNTRTGKLWNKEERTPRGRLPLPLLQKQSFQIVIQVERNQYRIDVNGIQFVTFIHRHNYETVGLLSYEGDFDVTNVQIRPPPISLQFPQQTNCYESADHVLHDIKFPRLPMLLPIKGGLKAGMVIQIDGQIIGNRFDVSLYQGSNPYDDPNNDVAFHMETYMNEMTIVRNSNQNNQWQMAERDLTHFPFFGQSSFTISIRVEANRYQANVGGRYVFDFYHRIVPLNTVDHLCVHGSIEISSLVITEPPLS</sequence>
<dbReference type="Gene3D" id="2.60.120.200">
    <property type="match status" value="2"/>
</dbReference>
<dbReference type="EMBL" id="JAPWDV010000002">
    <property type="protein sequence ID" value="KAJ6221430.1"/>
    <property type="molecule type" value="Genomic_DNA"/>
</dbReference>
<evidence type="ECO:0000256" key="2">
    <source>
        <dbReference type="RuleBase" id="RU102079"/>
    </source>
</evidence>
<dbReference type="PANTHER" id="PTHR11346:SF147">
    <property type="entry name" value="GALECTIN"/>
    <property type="match status" value="1"/>
</dbReference>
<feature type="domain" description="Galectin" evidence="3">
    <location>
        <begin position="25"/>
        <end position="165"/>
    </location>
</feature>
<reference evidence="4" key="1">
    <citation type="submission" date="2022-12" db="EMBL/GenBank/DDBJ databases">
        <title>Genome assemblies of Blomia tropicalis.</title>
        <authorList>
            <person name="Cui Y."/>
        </authorList>
    </citation>
    <scope>NUCLEOTIDE SEQUENCE</scope>
    <source>
        <tissue evidence="4">Adult mites</tissue>
    </source>
</reference>
<dbReference type="AlphaFoldDB" id="A0A9Q0M931"/>
<dbReference type="OMA" id="FKDFEHR"/>
<dbReference type="SMART" id="SM00276">
    <property type="entry name" value="GLECT"/>
    <property type="match status" value="2"/>
</dbReference>
<dbReference type="Proteomes" id="UP001142055">
    <property type="component" value="Chromosome 2"/>
</dbReference>
<dbReference type="GO" id="GO:0030246">
    <property type="term" value="F:carbohydrate binding"/>
    <property type="evidence" value="ECO:0007669"/>
    <property type="project" value="UniProtKB-UniRule"/>
</dbReference>
<evidence type="ECO:0000313" key="5">
    <source>
        <dbReference type="Proteomes" id="UP001142055"/>
    </source>
</evidence>
<name>A0A9Q0M931_BLOTA</name>
<dbReference type="InterPro" id="IPR044156">
    <property type="entry name" value="Galectin-like"/>
</dbReference>